<comment type="cofactor">
    <cofactor evidence="3">
        <name>Fe(2+)</name>
        <dbReference type="ChEBI" id="CHEBI:29033"/>
    </cofactor>
</comment>
<evidence type="ECO:0000256" key="2">
    <source>
        <dbReference type="ARBA" id="ARBA00001947"/>
    </source>
</evidence>
<evidence type="ECO:0000256" key="9">
    <source>
        <dbReference type="ARBA" id="ARBA00023235"/>
    </source>
</evidence>
<dbReference type="RefSeq" id="WP_180991234.1">
    <property type="nucleotide sequence ID" value="NZ_BDEC01000060.1"/>
</dbReference>
<dbReference type="GO" id="GO:0046496">
    <property type="term" value="P:nicotinamide nucleotide metabolic process"/>
    <property type="evidence" value="ECO:0007669"/>
    <property type="project" value="UniProtKB-ARBA"/>
</dbReference>
<dbReference type="GO" id="GO:0006091">
    <property type="term" value="P:generation of precursor metabolites and energy"/>
    <property type="evidence" value="ECO:0007669"/>
    <property type="project" value="UniProtKB-ARBA"/>
</dbReference>
<dbReference type="FunFam" id="3.20.20.70:FF:000191">
    <property type="entry name" value="ribulose-phosphate 3-epimerase isoform X2"/>
    <property type="match status" value="1"/>
</dbReference>
<dbReference type="NCBIfam" id="NF004076">
    <property type="entry name" value="PRK05581.1-4"/>
    <property type="match status" value="1"/>
</dbReference>
<evidence type="ECO:0000256" key="5">
    <source>
        <dbReference type="ARBA" id="ARBA00022723"/>
    </source>
</evidence>
<gene>
    <name evidence="11" type="ORF">TEHN7118_1538</name>
</gene>
<evidence type="ECO:0000256" key="8">
    <source>
        <dbReference type="ARBA" id="ARBA00023211"/>
    </source>
</evidence>
<dbReference type="SUPFAM" id="SSF51366">
    <property type="entry name" value="Ribulose-phoshate binding barrel"/>
    <property type="match status" value="1"/>
</dbReference>
<dbReference type="PANTHER" id="PTHR11749">
    <property type="entry name" value="RIBULOSE-5-PHOSPHATE-3-EPIMERASE"/>
    <property type="match status" value="1"/>
</dbReference>
<keyword evidence="10" id="KW-0119">Carbohydrate metabolism</keyword>
<evidence type="ECO:0000256" key="1">
    <source>
        <dbReference type="ARBA" id="ARBA00001936"/>
    </source>
</evidence>
<comment type="cofactor">
    <cofactor evidence="2">
        <name>Zn(2+)</name>
        <dbReference type="ChEBI" id="CHEBI:29105"/>
    </cofactor>
</comment>
<dbReference type="GO" id="GO:0006163">
    <property type="term" value="P:purine nucleotide metabolic process"/>
    <property type="evidence" value="ECO:0007669"/>
    <property type="project" value="UniProtKB-ARBA"/>
</dbReference>
<comment type="subunit">
    <text evidence="4">Homodimer.</text>
</comment>
<evidence type="ECO:0000256" key="10">
    <source>
        <dbReference type="ARBA" id="ARBA00023277"/>
    </source>
</evidence>
<dbReference type="InterPro" id="IPR000056">
    <property type="entry name" value="Ribul_P_3_epim-like"/>
</dbReference>
<organism evidence="11 12">
    <name type="scientific">Tetragenococcus halophilus subsp. halophilus</name>
    <dbReference type="NCBI Taxonomy" id="1513897"/>
    <lineage>
        <taxon>Bacteria</taxon>
        <taxon>Bacillati</taxon>
        <taxon>Bacillota</taxon>
        <taxon>Bacilli</taxon>
        <taxon>Lactobacillales</taxon>
        <taxon>Enterococcaceae</taxon>
        <taxon>Tetragenococcus</taxon>
    </lineage>
</organism>
<dbReference type="AlphaFoldDB" id="A0A2H6CUQ7"/>
<evidence type="ECO:0000256" key="4">
    <source>
        <dbReference type="ARBA" id="ARBA00011738"/>
    </source>
</evidence>
<keyword evidence="9" id="KW-0413">Isomerase</keyword>
<dbReference type="GO" id="GO:0005975">
    <property type="term" value="P:carbohydrate metabolic process"/>
    <property type="evidence" value="ECO:0007669"/>
    <property type="project" value="InterPro"/>
</dbReference>
<evidence type="ECO:0000256" key="3">
    <source>
        <dbReference type="ARBA" id="ARBA00001954"/>
    </source>
</evidence>
<keyword evidence="6" id="KW-0862">Zinc</keyword>
<keyword evidence="5" id="KW-0479">Metal-binding</keyword>
<comment type="caution">
    <text evidence="11">The sequence shown here is derived from an EMBL/GenBank/DDBJ whole genome shotgun (WGS) entry which is preliminary data.</text>
</comment>
<reference evidence="11 12" key="1">
    <citation type="submission" date="2016-05" db="EMBL/GenBank/DDBJ databases">
        <title>Whole genome sequencing of Tetragenococcus halophilus subsp. halophilus NISL 7118.</title>
        <authorList>
            <person name="Shiwa Y."/>
            <person name="Nishimura I."/>
            <person name="Yoshikawa H."/>
            <person name="Koyama Y."/>
            <person name="Oguma T."/>
        </authorList>
    </citation>
    <scope>NUCLEOTIDE SEQUENCE [LARGE SCALE GENOMIC DNA]</scope>
    <source>
        <strain evidence="11 12">NISL 7118</strain>
    </source>
</reference>
<evidence type="ECO:0000313" key="11">
    <source>
        <dbReference type="EMBL" id="GBD68732.1"/>
    </source>
</evidence>
<keyword evidence="8" id="KW-0464">Manganese</keyword>
<dbReference type="GO" id="GO:0046872">
    <property type="term" value="F:metal ion binding"/>
    <property type="evidence" value="ECO:0007669"/>
    <property type="project" value="UniProtKB-KW"/>
</dbReference>
<keyword evidence="12" id="KW-1185">Reference proteome</keyword>
<dbReference type="Proteomes" id="UP000236214">
    <property type="component" value="Unassembled WGS sequence"/>
</dbReference>
<keyword evidence="7" id="KW-0408">Iron</keyword>
<protein>
    <recommendedName>
        <fullName evidence="13">Ribulose-phosphate 3-epimerase</fullName>
    </recommendedName>
</protein>
<evidence type="ECO:0000313" key="12">
    <source>
        <dbReference type="Proteomes" id="UP000236214"/>
    </source>
</evidence>
<dbReference type="InterPro" id="IPR013785">
    <property type="entry name" value="Aldolase_TIM"/>
</dbReference>
<dbReference type="Pfam" id="PF00834">
    <property type="entry name" value="Ribul_P_3_epim"/>
    <property type="match status" value="1"/>
</dbReference>
<name>A0A2H6CUQ7_TETHA</name>
<comment type="cofactor">
    <cofactor evidence="1">
        <name>Mn(2+)</name>
        <dbReference type="ChEBI" id="CHEBI:29035"/>
    </cofactor>
</comment>
<dbReference type="GO" id="GO:1901135">
    <property type="term" value="P:carbohydrate derivative metabolic process"/>
    <property type="evidence" value="ECO:0007669"/>
    <property type="project" value="UniProtKB-ARBA"/>
</dbReference>
<evidence type="ECO:0008006" key="13">
    <source>
        <dbReference type="Google" id="ProtNLM"/>
    </source>
</evidence>
<dbReference type="InterPro" id="IPR011060">
    <property type="entry name" value="RibuloseP-bd_barrel"/>
</dbReference>
<sequence length="223" mass="25236">MTLDKFISPSIMVPKIYEYAEYIKLFDRYNLSVIHFDVMDGHFVPNIMLGSSVFDDLKVMTNIPLDIHLMVTQPENYIPIFNVTKGDWISFHPETTNHPYRLLQTIKELGCRAGLVISPGTPISYVEESIDQLDYITLMTVNPGFAGQTLVPNTFNKIRRIRKLLDSYETEIDLVVDGNTTPENSINMAKSGANGFVVGSASNILKSPSTFGKFYEEYMANFK</sequence>
<dbReference type="CDD" id="cd00429">
    <property type="entry name" value="RPE"/>
    <property type="match status" value="1"/>
</dbReference>
<proteinExistence type="predicted"/>
<dbReference type="GO" id="GO:0016857">
    <property type="term" value="F:racemase and epimerase activity, acting on carbohydrates and derivatives"/>
    <property type="evidence" value="ECO:0007669"/>
    <property type="project" value="InterPro"/>
</dbReference>
<evidence type="ECO:0000256" key="7">
    <source>
        <dbReference type="ARBA" id="ARBA00023004"/>
    </source>
</evidence>
<evidence type="ECO:0000256" key="6">
    <source>
        <dbReference type="ARBA" id="ARBA00022833"/>
    </source>
</evidence>
<dbReference type="Gene3D" id="3.20.20.70">
    <property type="entry name" value="Aldolase class I"/>
    <property type="match status" value="1"/>
</dbReference>
<dbReference type="EMBL" id="BDEC01000060">
    <property type="protein sequence ID" value="GBD68732.1"/>
    <property type="molecule type" value="Genomic_DNA"/>
</dbReference>
<accession>A0A2H6CUQ7</accession>